<dbReference type="InterPro" id="IPR033896">
    <property type="entry name" value="MEF2-like_N"/>
</dbReference>
<feature type="domain" description="MADS-box" evidence="7">
    <location>
        <begin position="1"/>
        <end position="61"/>
    </location>
</feature>
<comment type="caution">
    <text evidence="8">The sequence shown here is derived from an EMBL/GenBank/DDBJ whole genome shotgun (WGS) entry which is preliminary data.</text>
</comment>
<evidence type="ECO:0000256" key="1">
    <source>
        <dbReference type="ARBA" id="ARBA00004123"/>
    </source>
</evidence>
<dbReference type="PROSITE" id="PS50066">
    <property type="entry name" value="MADS_BOX_2"/>
    <property type="match status" value="1"/>
</dbReference>
<dbReference type="SMART" id="SM00432">
    <property type="entry name" value="MADS"/>
    <property type="match status" value="1"/>
</dbReference>
<keyword evidence="2" id="KW-0805">Transcription regulation</keyword>
<sequence>MGKRKIAIEKLENPDKRHVTFSKRRKGLFQKAAEACMLCDAEIAVVAFSPAGNPYSFGHSSVDSIIDRYLSRSTSSDPVVAGNNVREEHSRLHDEVKELECKLKKKKQPSMKRDPRSWLEQIDVDQEYHSLEEMEALVDRFEKLRSNVLKRLPNNNTSTATTSAEAEAEAQGGGGVEAPLHTGATPTHNYSNEDQTVPSMVNGVEAAKVANAENDQFLSDDFWAELVGDHVNESLLPPRSYTCAWDDSVVLNEE</sequence>
<evidence type="ECO:0000259" key="7">
    <source>
        <dbReference type="PROSITE" id="PS50066"/>
    </source>
</evidence>
<reference evidence="8 9" key="1">
    <citation type="submission" date="2020-04" db="EMBL/GenBank/DDBJ databases">
        <title>Plant Genome Project.</title>
        <authorList>
            <person name="Zhang R.-G."/>
        </authorList>
    </citation>
    <scope>NUCLEOTIDE SEQUENCE [LARGE SCALE GENOMIC DNA]</scope>
    <source>
        <strain evidence="8">YNK0</strain>
        <tissue evidence="8">Leaf</tissue>
    </source>
</reference>
<evidence type="ECO:0000256" key="3">
    <source>
        <dbReference type="ARBA" id="ARBA00023125"/>
    </source>
</evidence>
<dbReference type="Proteomes" id="UP000655225">
    <property type="component" value="Unassembled WGS sequence"/>
</dbReference>
<keyword evidence="4" id="KW-0804">Transcription</keyword>
<dbReference type="SUPFAM" id="SSF55455">
    <property type="entry name" value="SRF-like"/>
    <property type="match status" value="1"/>
</dbReference>
<dbReference type="PANTHER" id="PTHR11945:SF629">
    <property type="entry name" value="OS02G0164450 PROTEIN"/>
    <property type="match status" value="1"/>
</dbReference>
<comment type="subcellular location">
    <subcellularLocation>
        <location evidence="1">Nucleus</location>
    </subcellularLocation>
</comment>
<dbReference type="CDD" id="cd00265">
    <property type="entry name" value="MADS_MEF2_like"/>
    <property type="match status" value="1"/>
</dbReference>
<dbReference type="Gene3D" id="3.40.1810.10">
    <property type="entry name" value="Transcription factor, MADS-box"/>
    <property type="match status" value="1"/>
</dbReference>
<dbReference type="AlphaFoldDB" id="A0A834Z3K2"/>
<keyword evidence="3" id="KW-0238">DNA-binding</keyword>
<evidence type="ECO:0000313" key="8">
    <source>
        <dbReference type="EMBL" id="KAF8396247.1"/>
    </source>
</evidence>
<dbReference type="FunFam" id="3.40.1810.10:FF:000006">
    <property type="entry name" value="Agamous-like MADS-box protein AGL62"/>
    <property type="match status" value="1"/>
</dbReference>
<dbReference type="EMBL" id="JABCRI010000012">
    <property type="protein sequence ID" value="KAF8396247.1"/>
    <property type="molecule type" value="Genomic_DNA"/>
</dbReference>
<organism evidence="8 9">
    <name type="scientific">Tetracentron sinense</name>
    <name type="common">Spur-leaf</name>
    <dbReference type="NCBI Taxonomy" id="13715"/>
    <lineage>
        <taxon>Eukaryota</taxon>
        <taxon>Viridiplantae</taxon>
        <taxon>Streptophyta</taxon>
        <taxon>Embryophyta</taxon>
        <taxon>Tracheophyta</taxon>
        <taxon>Spermatophyta</taxon>
        <taxon>Magnoliopsida</taxon>
        <taxon>Trochodendrales</taxon>
        <taxon>Trochodendraceae</taxon>
        <taxon>Tetracentron</taxon>
    </lineage>
</organism>
<dbReference type="InterPro" id="IPR002100">
    <property type="entry name" value="TF_MADSbox"/>
</dbReference>
<dbReference type="GO" id="GO:0046983">
    <property type="term" value="F:protein dimerization activity"/>
    <property type="evidence" value="ECO:0007669"/>
    <property type="project" value="InterPro"/>
</dbReference>
<dbReference type="InterPro" id="IPR036879">
    <property type="entry name" value="TF_MADSbox_sf"/>
</dbReference>
<keyword evidence="9" id="KW-1185">Reference proteome</keyword>
<evidence type="ECO:0000256" key="4">
    <source>
        <dbReference type="ARBA" id="ARBA00023163"/>
    </source>
</evidence>
<evidence type="ECO:0000256" key="2">
    <source>
        <dbReference type="ARBA" id="ARBA00023015"/>
    </source>
</evidence>
<dbReference type="PANTHER" id="PTHR11945">
    <property type="entry name" value="MADS BOX PROTEIN"/>
    <property type="match status" value="1"/>
</dbReference>
<dbReference type="Pfam" id="PF00319">
    <property type="entry name" value="SRF-TF"/>
    <property type="match status" value="1"/>
</dbReference>
<evidence type="ECO:0000313" key="9">
    <source>
        <dbReference type="Proteomes" id="UP000655225"/>
    </source>
</evidence>
<evidence type="ECO:0000256" key="6">
    <source>
        <dbReference type="SAM" id="MobiDB-lite"/>
    </source>
</evidence>
<gene>
    <name evidence="8" type="ORF">HHK36_017862</name>
</gene>
<name>A0A834Z3K2_TETSI</name>
<keyword evidence="5" id="KW-0539">Nucleus</keyword>
<dbReference type="OrthoDB" id="1898716at2759"/>
<proteinExistence type="predicted"/>
<dbReference type="PRINTS" id="PR00404">
    <property type="entry name" value="MADSDOMAIN"/>
</dbReference>
<feature type="region of interest" description="Disordered" evidence="6">
    <location>
        <begin position="152"/>
        <end position="192"/>
    </location>
</feature>
<protein>
    <recommendedName>
        <fullName evidence="7">MADS-box domain-containing protein</fullName>
    </recommendedName>
</protein>
<accession>A0A834Z3K2</accession>
<dbReference type="GO" id="GO:0045944">
    <property type="term" value="P:positive regulation of transcription by RNA polymerase II"/>
    <property type="evidence" value="ECO:0007669"/>
    <property type="project" value="InterPro"/>
</dbReference>
<dbReference type="GO" id="GO:0000981">
    <property type="term" value="F:DNA-binding transcription factor activity, RNA polymerase II-specific"/>
    <property type="evidence" value="ECO:0007669"/>
    <property type="project" value="TreeGrafter"/>
</dbReference>
<dbReference type="GO" id="GO:0005634">
    <property type="term" value="C:nucleus"/>
    <property type="evidence" value="ECO:0007669"/>
    <property type="project" value="UniProtKB-SubCell"/>
</dbReference>
<evidence type="ECO:0000256" key="5">
    <source>
        <dbReference type="ARBA" id="ARBA00023242"/>
    </source>
</evidence>
<dbReference type="GO" id="GO:0000978">
    <property type="term" value="F:RNA polymerase II cis-regulatory region sequence-specific DNA binding"/>
    <property type="evidence" value="ECO:0007669"/>
    <property type="project" value="TreeGrafter"/>
</dbReference>